<dbReference type="Pfam" id="PF13699">
    <property type="entry name" value="eCIS_core"/>
    <property type="match status" value="1"/>
</dbReference>
<proteinExistence type="predicted"/>
<evidence type="ECO:0000256" key="1">
    <source>
        <dbReference type="SAM" id="MobiDB-lite"/>
    </source>
</evidence>
<evidence type="ECO:0000313" key="4">
    <source>
        <dbReference type="Proteomes" id="UP000183275"/>
    </source>
</evidence>
<dbReference type="eggNOG" id="arCOG10869">
    <property type="taxonomic scope" value="Archaea"/>
</dbReference>
<dbReference type="EMBL" id="FOIS01000001">
    <property type="protein sequence ID" value="SEV83528.1"/>
    <property type="molecule type" value="Genomic_DNA"/>
</dbReference>
<feature type="region of interest" description="Disordered" evidence="1">
    <location>
        <begin position="1"/>
        <end position="59"/>
    </location>
</feature>
<organism evidence="3 4">
    <name type="scientific">Natrinema salifodinae</name>
    <dbReference type="NCBI Taxonomy" id="1202768"/>
    <lineage>
        <taxon>Archaea</taxon>
        <taxon>Methanobacteriati</taxon>
        <taxon>Methanobacteriota</taxon>
        <taxon>Stenosarchaea group</taxon>
        <taxon>Halobacteria</taxon>
        <taxon>Halobacteriales</taxon>
        <taxon>Natrialbaceae</taxon>
        <taxon>Natrinema</taxon>
    </lineage>
</organism>
<protein>
    <recommendedName>
        <fullName evidence="2">eCIS core domain-containing protein</fullName>
    </recommendedName>
</protein>
<keyword evidence="4" id="KW-1185">Reference proteome</keyword>
<accession>A0A1I0M5X4</accession>
<feature type="domain" description="eCIS core" evidence="2">
    <location>
        <begin position="121"/>
        <end position="198"/>
    </location>
</feature>
<dbReference type="STRING" id="1202768.SAMN05216285_0501"/>
<sequence length="401" mass="42045">MGSKKRRERATESSETKTETATESTTVQRTSHGAAARSTETAAGSQAHAVNSGRPDVVDVHGPNPDELYGGNPMAACDIGGTAPAPTPSEYNVQRALNGTDTTKDEVPDTVLEVLGQGGKPLETPIQRALEEGLDADFSNVRIHTGATAAEAADTIDAKAFTCGNDIVFNAGEYDPESPEGQFLLAHELAHVRQQTGAAISMMPKSNADLEIDPDPQLEREADQAAAQAVSSEDPLTVNRLGTDVHIQRMPTEAQLDQARAEVEERFGTSVSANPESLAKEVERLRANQEEMMEVLVEAKPGAATDGPDVLEAASKGLAGGVTGAVVGSLLGPGGTATGFAAGLASSVATDVSKEGTEWLLDNSPGSSALELEARIESLEKRLAELRNEQPWHDTSGLVEF</sequence>
<evidence type="ECO:0000259" key="2">
    <source>
        <dbReference type="Pfam" id="PF13699"/>
    </source>
</evidence>
<dbReference type="InterPro" id="IPR025295">
    <property type="entry name" value="eCIS_core_dom"/>
</dbReference>
<name>A0A1I0M5X4_9EURY</name>
<feature type="compositionally biased region" description="Basic and acidic residues" evidence="1">
    <location>
        <begin position="9"/>
        <end position="20"/>
    </location>
</feature>
<evidence type="ECO:0000313" key="3">
    <source>
        <dbReference type="EMBL" id="SEV83528.1"/>
    </source>
</evidence>
<reference evidence="4" key="1">
    <citation type="submission" date="2016-10" db="EMBL/GenBank/DDBJ databases">
        <authorList>
            <person name="Varghese N."/>
        </authorList>
    </citation>
    <scope>NUCLEOTIDE SEQUENCE [LARGE SCALE GENOMIC DNA]</scope>
    <source>
        <strain evidence="4">CGMCC 1.12284</strain>
    </source>
</reference>
<dbReference type="AlphaFoldDB" id="A0A1I0M5X4"/>
<gene>
    <name evidence="3" type="ORF">SAMN05216285_0501</name>
</gene>
<dbReference type="Proteomes" id="UP000183275">
    <property type="component" value="Unassembled WGS sequence"/>
</dbReference>